<evidence type="ECO:0000313" key="2">
    <source>
        <dbReference type="EMBL" id="CAF1587650.1"/>
    </source>
</evidence>
<dbReference type="Proteomes" id="UP000681967">
    <property type="component" value="Unassembled WGS sequence"/>
</dbReference>
<evidence type="ECO:0000313" key="3">
    <source>
        <dbReference type="EMBL" id="CAF4758023.1"/>
    </source>
</evidence>
<dbReference type="Proteomes" id="UP000663834">
    <property type="component" value="Unassembled WGS sequence"/>
</dbReference>
<comment type="caution">
    <text evidence="2">The sequence shown here is derived from an EMBL/GenBank/DDBJ whole genome shotgun (WGS) entry which is preliminary data.</text>
</comment>
<name>A0A815ZX15_9BILA</name>
<organism evidence="2 5">
    <name type="scientific">Rotaria magnacalcarata</name>
    <dbReference type="NCBI Taxonomy" id="392030"/>
    <lineage>
        <taxon>Eukaryota</taxon>
        <taxon>Metazoa</taxon>
        <taxon>Spiralia</taxon>
        <taxon>Gnathifera</taxon>
        <taxon>Rotifera</taxon>
        <taxon>Eurotatoria</taxon>
        <taxon>Bdelloidea</taxon>
        <taxon>Philodinida</taxon>
        <taxon>Philodinidae</taxon>
        <taxon>Rotaria</taxon>
    </lineage>
</organism>
<accession>A0A815ZX15</accession>
<sequence>MKLQQSTSSSTASEITDEYLIWLIDVYDKNGAVLPFIGIKYCTHDDECKCQRCEQNRRNKWPYTESLVANLLYLSGFKIDEINIIQVKKFEDCLFSDFIKNMNEFFIYVTDLCNSNNEYGLYILNLFRNGSFNKKIYHGLTPATIYNYYVKKQTSNYSVNYKIRKNSILQKQSSNSFYF</sequence>
<dbReference type="EMBL" id="CAJOBJ010139877">
    <property type="protein sequence ID" value="CAF4758023.1"/>
    <property type="molecule type" value="Genomic_DNA"/>
</dbReference>
<proteinExistence type="predicted"/>
<gene>
    <name evidence="4" type="ORF">BYL167_LOCUS50790</name>
    <name evidence="1" type="ORF">CJN711_LOCUS11164</name>
    <name evidence="3" type="ORF">GIL414_LOCUS45432</name>
    <name evidence="2" type="ORF">KQP761_LOCUS20847</name>
</gene>
<dbReference type="OrthoDB" id="10274115at2759"/>
<evidence type="ECO:0000313" key="5">
    <source>
        <dbReference type="Proteomes" id="UP000663834"/>
    </source>
</evidence>
<dbReference type="EMBL" id="CAJNOV010004699">
    <property type="protein sequence ID" value="CAF1184116.1"/>
    <property type="molecule type" value="Genomic_DNA"/>
</dbReference>
<dbReference type="Proteomes" id="UP000681720">
    <property type="component" value="Unassembled WGS sequence"/>
</dbReference>
<evidence type="ECO:0000313" key="1">
    <source>
        <dbReference type="EMBL" id="CAF1184116.1"/>
    </source>
</evidence>
<protein>
    <submittedName>
        <fullName evidence="2">Uncharacterized protein</fullName>
    </submittedName>
</protein>
<evidence type="ECO:0000313" key="4">
    <source>
        <dbReference type="EMBL" id="CAF4866746.1"/>
    </source>
</evidence>
<dbReference type="EMBL" id="CAJNOW010010766">
    <property type="protein sequence ID" value="CAF1587650.1"/>
    <property type="molecule type" value="Genomic_DNA"/>
</dbReference>
<reference evidence="2" key="1">
    <citation type="submission" date="2021-02" db="EMBL/GenBank/DDBJ databases">
        <authorList>
            <person name="Nowell W R."/>
        </authorList>
    </citation>
    <scope>NUCLEOTIDE SEQUENCE</scope>
</reference>
<dbReference type="AlphaFoldDB" id="A0A815ZX15"/>
<dbReference type="Proteomes" id="UP000663855">
    <property type="component" value="Unassembled WGS sequence"/>
</dbReference>
<dbReference type="EMBL" id="CAJOBH010157323">
    <property type="protein sequence ID" value="CAF4866746.1"/>
    <property type="molecule type" value="Genomic_DNA"/>
</dbReference>